<sequence length="338" mass="39331">MERKDIYIELLDCFMRGELPAEQEHELRTWFKQPEVREMLFQHYRHSWTEAEGKELPVEIQNRMFRNIQSRIHAGRERKMEEKSVRKRLFRQWLPYAAAVVFLLGLTTSVHLYMNLVDKTENYSSQVYKVLVDKGQRASVILPDGTKVWLNSHTELTYNGDYGKGNRQVVLSGEGYFEVAKDTTLRFIVKAGEMEVEALGTTFNVKAYQEDRELTTTLFEGKVRTSVGKDEVILKPDESLSFDKSSRRMIVSDDLAAYARMWKDNELVFKGATMEEVAVMLDRLYNVKVRFASEKVKHYRFSGVIKNNSLDNVIELISLTAPIMYKKVGGEIIIEERK</sequence>
<evidence type="ECO:0000259" key="3">
    <source>
        <dbReference type="Pfam" id="PF16344"/>
    </source>
</evidence>
<dbReference type="RefSeq" id="WP_122203809.1">
    <property type="nucleotide sequence ID" value="NZ_BAABZJ010000001.1"/>
</dbReference>
<feature type="transmembrane region" description="Helical" evidence="1">
    <location>
        <begin position="93"/>
        <end position="114"/>
    </location>
</feature>
<dbReference type="GO" id="GO:0016989">
    <property type="term" value="F:sigma factor antagonist activity"/>
    <property type="evidence" value="ECO:0007669"/>
    <property type="project" value="TreeGrafter"/>
</dbReference>
<evidence type="ECO:0000259" key="2">
    <source>
        <dbReference type="Pfam" id="PF04773"/>
    </source>
</evidence>
<reference evidence="5 6" key="1">
    <citation type="submission" date="2018-08" db="EMBL/GenBank/DDBJ databases">
        <title>A genome reference for cultivated species of the human gut microbiota.</title>
        <authorList>
            <person name="Zou Y."/>
            <person name="Xue W."/>
            <person name="Luo G."/>
        </authorList>
    </citation>
    <scope>NUCLEOTIDE SEQUENCE [LARGE SCALE GENOMIC DNA]</scope>
    <source>
        <strain evidence="5 6">AM34-17</strain>
    </source>
</reference>
<gene>
    <name evidence="5" type="ORF">DW828_01260</name>
    <name evidence="4" type="ORF">GME02_05540</name>
</gene>
<name>A0A3R6B8G4_9BACT</name>
<dbReference type="PIRSF" id="PIRSF018266">
    <property type="entry name" value="FecR"/>
    <property type="match status" value="1"/>
</dbReference>
<dbReference type="EMBL" id="WNDD01000005">
    <property type="protein sequence ID" value="MTV01134.1"/>
    <property type="molecule type" value="Genomic_DNA"/>
</dbReference>
<accession>A0A3R6B8G4</accession>
<protein>
    <submittedName>
        <fullName evidence="5">DUF4974 domain-containing protein</fullName>
    </submittedName>
</protein>
<dbReference type="Gene3D" id="3.55.50.30">
    <property type="match status" value="1"/>
</dbReference>
<organism evidence="5 6">
    <name type="scientific">Parabacteroides merdae</name>
    <dbReference type="NCBI Taxonomy" id="46503"/>
    <lineage>
        <taxon>Bacteria</taxon>
        <taxon>Pseudomonadati</taxon>
        <taxon>Bacteroidota</taxon>
        <taxon>Bacteroidia</taxon>
        <taxon>Bacteroidales</taxon>
        <taxon>Tannerellaceae</taxon>
        <taxon>Parabacteroides</taxon>
    </lineage>
</organism>
<feature type="domain" description="Protein FecR C-terminal" evidence="3">
    <location>
        <begin position="266"/>
        <end position="334"/>
    </location>
</feature>
<dbReference type="EMBL" id="QSII01000001">
    <property type="protein sequence ID" value="RHC90192.1"/>
    <property type="molecule type" value="Genomic_DNA"/>
</dbReference>
<evidence type="ECO:0000313" key="6">
    <source>
        <dbReference type="Proteomes" id="UP000286260"/>
    </source>
</evidence>
<keyword evidence="1" id="KW-0812">Transmembrane</keyword>
<reference evidence="4 7" key="2">
    <citation type="journal article" date="2019" name="Nat. Med.">
        <title>A library of human gut bacterial isolates paired with longitudinal multiomics data enables mechanistic microbiome research.</title>
        <authorList>
            <person name="Poyet M."/>
            <person name="Groussin M."/>
            <person name="Gibbons S.M."/>
            <person name="Avila-Pacheco J."/>
            <person name="Jiang X."/>
            <person name="Kearney S.M."/>
            <person name="Perrotta A.R."/>
            <person name="Berdy B."/>
            <person name="Zhao S."/>
            <person name="Lieberman T.D."/>
            <person name="Swanson P.K."/>
            <person name="Smith M."/>
            <person name="Roesemann S."/>
            <person name="Alexander J.E."/>
            <person name="Rich S.A."/>
            <person name="Livny J."/>
            <person name="Vlamakis H."/>
            <person name="Clish C."/>
            <person name="Bullock K."/>
            <person name="Deik A."/>
            <person name="Scott J."/>
            <person name="Pierce K.A."/>
            <person name="Xavier R.J."/>
            <person name="Alm E.J."/>
        </authorList>
    </citation>
    <scope>NUCLEOTIDE SEQUENCE [LARGE SCALE GENOMIC DNA]</scope>
    <source>
        <strain evidence="4 7">BIOML-A11</strain>
    </source>
</reference>
<dbReference type="AlphaFoldDB" id="A0A3R6B8G4"/>
<dbReference type="InterPro" id="IPR032508">
    <property type="entry name" value="FecR_C"/>
</dbReference>
<evidence type="ECO:0000313" key="4">
    <source>
        <dbReference type="EMBL" id="MTV01134.1"/>
    </source>
</evidence>
<dbReference type="InterPro" id="IPR012373">
    <property type="entry name" value="Ferrdict_sens_TM"/>
</dbReference>
<proteinExistence type="predicted"/>
<keyword evidence="1" id="KW-0472">Membrane</keyword>
<dbReference type="Proteomes" id="UP000482671">
    <property type="component" value="Unassembled WGS sequence"/>
</dbReference>
<keyword evidence="1" id="KW-1133">Transmembrane helix</keyword>
<comment type="caution">
    <text evidence="5">The sequence shown here is derived from an EMBL/GenBank/DDBJ whole genome shotgun (WGS) entry which is preliminary data.</text>
</comment>
<dbReference type="Proteomes" id="UP000286260">
    <property type="component" value="Unassembled WGS sequence"/>
</dbReference>
<dbReference type="PANTHER" id="PTHR30273">
    <property type="entry name" value="PERIPLASMIC SIGNAL SENSOR AND SIGMA FACTOR ACTIVATOR FECR-RELATED"/>
    <property type="match status" value="1"/>
</dbReference>
<dbReference type="Pfam" id="PF16344">
    <property type="entry name" value="FecR_C"/>
    <property type="match status" value="1"/>
</dbReference>
<evidence type="ECO:0000313" key="7">
    <source>
        <dbReference type="Proteomes" id="UP000482671"/>
    </source>
</evidence>
<dbReference type="InterPro" id="IPR006860">
    <property type="entry name" value="FecR"/>
</dbReference>
<feature type="domain" description="FecR protein" evidence="2">
    <location>
        <begin position="131"/>
        <end position="224"/>
    </location>
</feature>
<dbReference type="Gene3D" id="2.60.120.1440">
    <property type="match status" value="1"/>
</dbReference>
<dbReference type="PANTHER" id="PTHR30273:SF2">
    <property type="entry name" value="PROTEIN FECR"/>
    <property type="match status" value="1"/>
</dbReference>
<evidence type="ECO:0000256" key="1">
    <source>
        <dbReference type="SAM" id="Phobius"/>
    </source>
</evidence>
<dbReference type="Pfam" id="PF04773">
    <property type="entry name" value="FecR"/>
    <property type="match status" value="1"/>
</dbReference>
<dbReference type="FunFam" id="2.60.120.1440:FF:000001">
    <property type="entry name" value="Putative anti-sigma factor"/>
    <property type="match status" value="1"/>
</dbReference>
<evidence type="ECO:0000313" key="5">
    <source>
        <dbReference type="EMBL" id="RHC90192.1"/>
    </source>
</evidence>